<proteinExistence type="predicted"/>
<organism evidence="1 2">
    <name type="scientific">Dorcoceras hygrometricum</name>
    <dbReference type="NCBI Taxonomy" id="472368"/>
    <lineage>
        <taxon>Eukaryota</taxon>
        <taxon>Viridiplantae</taxon>
        <taxon>Streptophyta</taxon>
        <taxon>Embryophyta</taxon>
        <taxon>Tracheophyta</taxon>
        <taxon>Spermatophyta</taxon>
        <taxon>Magnoliopsida</taxon>
        <taxon>eudicotyledons</taxon>
        <taxon>Gunneridae</taxon>
        <taxon>Pentapetalae</taxon>
        <taxon>asterids</taxon>
        <taxon>lamiids</taxon>
        <taxon>Lamiales</taxon>
        <taxon>Gesneriaceae</taxon>
        <taxon>Didymocarpoideae</taxon>
        <taxon>Trichosporeae</taxon>
        <taxon>Loxocarpinae</taxon>
        <taxon>Dorcoceras</taxon>
    </lineage>
</organism>
<sequence>MDCCTDGLLVNINGGVVFTQGYNTVPAALCTDSSSASSCSSMQTPVGLGTPFANPSFKPDNNFVVPNEYNNPLLNLPSGLQQQEVGVVGNIGYYGVMENCVMGLENDLCVPKLEVIRGLEHNYDVSDYVLDKKNNMNSHWIDGHLESNLKVEELVGVESNNWNEESFKVGELDWEGLLANVSSLPFLDFQV</sequence>
<evidence type="ECO:0000313" key="2">
    <source>
        <dbReference type="Proteomes" id="UP000250235"/>
    </source>
</evidence>
<dbReference type="OrthoDB" id="2143914at2759"/>
<evidence type="ECO:0000313" key="1">
    <source>
        <dbReference type="EMBL" id="KZV27530.1"/>
    </source>
</evidence>
<dbReference type="AlphaFoldDB" id="A0A2Z7B765"/>
<name>A0A2Z7B765_9LAMI</name>
<gene>
    <name evidence="1" type="ORF">F511_04581</name>
</gene>
<dbReference type="EMBL" id="KV010626">
    <property type="protein sequence ID" value="KZV27530.1"/>
    <property type="molecule type" value="Genomic_DNA"/>
</dbReference>
<protein>
    <submittedName>
        <fullName evidence="1">Uncharacterized protein</fullName>
    </submittedName>
</protein>
<reference evidence="1 2" key="1">
    <citation type="journal article" date="2015" name="Proc. Natl. Acad. Sci. U.S.A.">
        <title>The resurrection genome of Boea hygrometrica: A blueprint for survival of dehydration.</title>
        <authorList>
            <person name="Xiao L."/>
            <person name="Yang G."/>
            <person name="Zhang L."/>
            <person name="Yang X."/>
            <person name="Zhao S."/>
            <person name="Ji Z."/>
            <person name="Zhou Q."/>
            <person name="Hu M."/>
            <person name="Wang Y."/>
            <person name="Chen M."/>
            <person name="Xu Y."/>
            <person name="Jin H."/>
            <person name="Xiao X."/>
            <person name="Hu G."/>
            <person name="Bao F."/>
            <person name="Hu Y."/>
            <person name="Wan P."/>
            <person name="Li L."/>
            <person name="Deng X."/>
            <person name="Kuang T."/>
            <person name="Xiang C."/>
            <person name="Zhu J.K."/>
            <person name="Oliver M.J."/>
            <person name="He Y."/>
        </authorList>
    </citation>
    <scope>NUCLEOTIDE SEQUENCE [LARGE SCALE GENOMIC DNA]</scope>
    <source>
        <strain evidence="2">cv. XS01</strain>
    </source>
</reference>
<keyword evidence="2" id="KW-1185">Reference proteome</keyword>
<accession>A0A2Z7B765</accession>
<dbReference type="Proteomes" id="UP000250235">
    <property type="component" value="Unassembled WGS sequence"/>
</dbReference>